<proteinExistence type="predicted"/>
<dbReference type="OMA" id="DVGQHAS"/>
<feature type="compositionally biased region" description="Polar residues" evidence="1">
    <location>
        <begin position="332"/>
        <end position="352"/>
    </location>
</feature>
<dbReference type="OrthoDB" id="1904894at2759"/>
<dbReference type="InterPro" id="IPR056717">
    <property type="entry name" value="DUF7815"/>
</dbReference>
<evidence type="ECO:0000313" key="3">
    <source>
        <dbReference type="EMBL" id="RZC77702.1"/>
    </source>
</evidence>
<gene>
    <name evidence="3" type="ORF">C5167_001892</name>
</gene>
<feature type="region of interest" description="Disordered" evidence="1">
    <location>
        <begin position="276"/>
        <end position="352"/>
    </location>
</feature>
<dbReference type="Gramene" id="RZC77702">
    <property type="protein sequence ID" value="RZC77702"/>
    <property type="gene ID" value="C5167_001892"/>
</dbReference>
<dbReference type="AlphaFoldDB" id="A0A4Y7KZA2"/>
<dbReference type="EMBL" id="CM010723">
    <property type="protein sequence ID" value="RZC77702.1"/>
    <property type="molecule type" value="Genomic_DNA"/>
</dbReference>
<dbReference type="PANTHER" id="PTHR36308:SF1">
    <property type="entry name" value="DENTIN SIALOPHOSPHOPROTEIN-RELATED"/>
    <property type="match status" value="1"/>
</dbReference>
<evidence type="ECO:0000313" key="4">
    <source>
        <dbReference type="Proteomes" id="UP000316621"/>
    </source>
</evidence>
<sequence>MAFADEGRREGIPISLIKQLQISLREEAGVPSSYDPQDPSLYFDHLHFSSSSSSLSDILEKFDPSVPSYLRCKQCRAPLLRGLQSIVCTFCGVQVKKDIPPDPIPFKSTHSYKWLLESLDLNGSEAVGLEDSGSSKGKDAPKDDLILSDLFDLELKWPTDQGKPETVTNNKASFQSNSSLNLAGVDLDNYFTGATKEAATAQESPNLFENTRAYTVGASPNEGAGGENFSGWDAGFQSANSGTFHGDSKYHDSFVPNPDVKSQNLTVDSDVTMKSDLFPPAPVGELKGDSNDPSSTSSSWMEDDLWPSKNSKTPNSENANSKDDPFNPWQDFASSGNAQTSEKPASSDKQASDVNMESLGTHVQQMDLFSAVSRSDNVSTNENVHENSTSNRLEVAGVQTSEDGTGFSANTANSNVVESLMSQMHDLSFMLDTKLCIPKTEQQ</sequence>
<evidence type="ECO:0000259" key="2">
    <source>
        <dbReference type="Pfam" id="PF25122"/>
    </source>
</evidence>
<dbReference type="STRING" id="3469.A0A4Y7KZA2"/>
<name>A0A4Y7KZA2_PAPSO</name>
<reference evidence="3 4" key="1">
    <citation type="journal article" date="2018" name="Science">
        <title>The opium poppy genome and morphinan production.</title>
        <authorList>
            <person name="Guo L."/>
            <person name="Winzer T."/>
            <person name="Yang X."/>
            <person name="Li Y."/>
            <person name="Ning Z."/>
            <person name="He Z."/>
            <person name="Teodor R."/>
            <person name="Lu Y."/>
            <person name="Bowser T.A."/>
            <person name="Graham I.A."/>
            <person name="Ye K."/>
        </authorList>
    </citation>
    <scope>NUCLEOTIDE SEQUENCE [LARGE SCALE GENOMIC DNA]</scope>
    <source>
        <strain evidence="4">cv. HN1</strain>
        <tissue evidence="3">Leaves</tissue>
    </source>
</reference>
<feature type="domain" description="DUF7815" evidence="2">
    <location>
        <begin position="68"/>
        <end position="94"/>
    </location>
</feature>
<organism evidence="3 4">
    <name type="scientific">Papaver somniferum</name>
    <name type="common">Opium poppy</name>
    <dbReference type="NCBI Taxonomy" id="3469"/>
    <lineage>
        <taxon>Eukaryota</taxon>
        <taxon>Viridiplantae</taxon>
        <taxon>Streptophyta</taxon>
        <taxon>Embryophyta</taxon>
        <taxon>Tracheophyta</taxon>
        <taxon>Spermatophyta</taxon>
        <taxon>Magnoliopsida</taxon>
        <taxon>Ranunculales</taxon>
        <taxon>Papaveraceae</taxon>
        <taxon>Papaveroideae</taxon>
        <taxon>Papaver</taxon>
    </lineage>
</organism>
<protein>
    <recommendedName>
        <fullName evidence="2">DUF7815 domain-containing protein</fullName>
    </recommendedName>
</protein>
<accession>A0A4Y7KZA2</accession>
<keyword evidence="4" id="KW-1185">Reference proteome</keyword>
<feature type="compositionally biased region" description="Polar residues" evidence="1">
    <location>
        <begin position="308"/>
        <end position="319"/>
    </location>
</feature>
<evidence type="ECO:0000256" key="1">
    <source>
        <dbReference type="SAM" id="MobiDB-lite"/>
    </source>
</evidence>
<dbReference type="Pfam" id="PF25122">
    <property type="entry name" value="DUF7815"/>
    <property type="match status" value="1"/>
</dbReference>
<dbReference type="PANTHER" id="PTHR36308">
    <property type="entry name" value="DENTIN SIALOPHOSPHOPROTEIN-RELATED"/>
    <property type="match status" value="1"/>
</dbReference>
<dbReference type="Proteomes" id="UP000316621">
    <property type="component" value="Chromosome 9"/>
</dbReference>